<keyword evidence="5" id="KW-0547">Nucleotide-binding</keyword>
<dbReference type="FunFam" id="3.40.50.2020:FF:000007">
    <property type="entry name" value="Ribose-phosphate pyrophosphokinase"/>
    <property type="match status" value="1"/>
</dbReference>
<reference evidence="13 14" key="1">
    <citation type="submission" date="2019-02" db="EMBL/GenBank/DDBJ databases">
        <title>Deep-cultivation of Planctomycetes and their phenomic and genomic characterization uncovers novel biology.</title>
        <authorList>
            <person name="Wiegand S."/>
            <person name="Jogler M."/>
            <person name="Boedeker C."/>
            <person name="Pinto D."/>
            <person name="Vollmers J."/>
            <person name="Rivas-Marin E."/>
            <person name="Kohn T."/>
            <person name="Peeters S.H."/>
            <person name="Heuer A."/>
            <person name="Rast P."/>
            <person name="Oberbeckmann S."/>
            <person name="Bunk B."/>
            <person name="Jeske O."/>
            <person name="Meyerdierks A."/>
            <person name="Storesund J.E."/>
            <person name="Kallscheuer N."/>
            <person name="Luecker S."/>
            <person name="Lage O.M."/>
            <person name="Pohl T."/>
            <person name="Merkel B.J."/>
            <person name="Hornburger P."/>
            <person name="Mueller R.-W."/>
            <person name="Bruemmer F."/>
            <person name="Labrenz M."/>
            <person name="Spormann A.M."/>
            <person name="Op den Camp H."/>
            <person name="Overmann J."/>
            <person name="Amann R."/>
            <person name="Jetten M.S.M."/>
            <person name="Mascher T."/>
            <person name="Medema M.H."/>
            <person name="Devos D.P."/>
            <person name="Kaster A.-K."/>
            <person name="Ovreas L."/>
            <person name="Rohde M."/>
            <person name="Galperin M.Y."/>
            <person name="Jogler C."/>
        </authorList>
    </citation>
    <scope>NUCLEOTIDE SEQUENCE [LARGE SCALE GENOMIC DNA]</scope>
    <source>
        <strain evidence="13 14">CA12</strain>
    </source>
</reference>
<dbReference type="InterPro" id="IPR029099">
    <property type="entry name" value="Pribosyltran_N"/>
</dbReference>
<dbReference type="EC" id="2.7.6.1" evidence="1"/>
<evidence type="ECO:0000256" key="5">
    <source>
        <dbReference type="ARBA" id="ARBA00022741"/>
    </source>
</evidence>
<dbReference type="GO" id="GO:0006164">
    <property type="term" value="P:purine nucleotide biosynthetic process"/>
    <property type="evidence" value="ECO:0007669"/>
    <property type="project" value="TreeGrafter"/>
</dbReference>
<dbReference type="Pfam" id="PF13793">
    <property type="entry name" value="Pribosyltran_N"/>
    <property type="match status" value="1"/>
</dbReference>
<comment type="similarity">
    <text evidence="10">Belongs to the ribose-phosphate pyrophosphokinase family.</text>
</comment>
<evidence type="ECO:0000256" key="7">
    <source>
        <dbReference type="ARBA" id="ARBA00022840"/>
    </source>
</evidence>
<organism evidence="13 14">
    <name type="scientific">Alienimonas californiensis</name>
    <dbReference type="NCBI Taxonomy" id="2527989"/>
    <lineage>
        <taxon>Bacteria</taxon>
        <taxon>Pseudomonadati</taxon>
        <taxon>Planctomycetota</taxon>
        <taxon>Planctomycetia</taxon>
        <taxon>Planctomycetales</taxon>
        <taxon>Planctomycetaceae</taxon>
        <taxon>Alienimonas</taxon>
    </lineage>
</organism>
<evidence type="ECO:0000259" key="12">
    <source>
        <dbReference type="Pfam" id="PF13793"/>
    </source>
</evidence>
<comment type="catalytic activity">
    <reaction evidence="9">
        <text>D-ribose 5-phosphate + ATP = 5-phospho-alpha-D-ribose 1-diphosphate + AMP + H(+)</text>
        <dbReference type="Rhea" id="RHEA:15609"/>
        <dbReference type="ChEBI" id="CHEBI:15378"/>
        <dbReference type="ChEBI" id="CHEBI:30616"/>
        <dbReference type="ChEBI" id="CHEBI:58017"/>
        <dbReference type="ChEBI" id="CHEBI:78346"/>
        <dbReference type="ChEBI" id="CHEBI:456215"/>
        <dbReference type="EC" id="2.7.6.1"/>
    </reaction>
</comment>
<evidence type="ECO:0000313" key="14">
    <source>
        <dbReference type="Proteomes" id="UP000318741"/>
    </source>
</evidence>
<sequence>MHNFRLFGLDGSKTYADRVADHLDVPRSRHVETFFEDRETYVRSGVNVRGCDVYVITSLFADPEQSVPEKLVKLLFFAGSLKDASAKRVAVVCPYLGYARQDRKTESRAPISIKYLAQCLESVGVTRILTMDVHNLSAFQNAFRIPTDNLEAKNLLADYLCGLDAGRNSTGQPQPVDDHLPEPLKDAGCEDGQLAVLAPDSGGMGRARRFRNALETRLQTKNAIGVAYLDKERVDGGTVRGNTVVGDIRGKRVIILDDMIASGGTIRLCAEAIDRHGGEVFAACATHGLFVGKAAENLADVPRIVVTDTIRPFRLDGAATAKRLHVIPTAKMFGSALRRTHEEGGSISDLLE</sequence>
<dbReference type="GO" id="GO:0005737">
    <property type="term" value="C:cytoplasm"/>
    <property type="evidence" value="ECO:0007669"/>
    <property type="project" value="TreeGrafter"/>
</dbReference>
<dbReference type="Pfam" id="PF00156">
    <property type="entry name" value="Pribosyltran"/>
    <property type="match status" value="1"/>
</dbReference>
<dbReference type="NCBIfam" id="TIGR01251">
    <property type="entry name" value="ribP_PPkin"/>
    <property type="match status" value="1"/>
</dbReference>
<feature type="domain" description="Ribose-phosphate pyrophosphokinase N-terminal" evidence="12">
    <location>
        <begin position="5"/>
        <end position="124"/>
    </location>
</feature>
<dbReference type="Proteomes" id="UP000318741">
    <property type="component" value="Chromosome"/>
</dbReference>
<dbReference type="InterPro" id="IPR005946">
    <property type="entry name" value="Rib-P_diPkinase"/>
</dbReference>
<dbReference type="InterPro" id="IPR029057">
    <property type="entry name" value="PRTase-like"/>
</dbReference>
<dbReference type="GO" id="GO:0005524">
    <property type="term" value="F:ATP binding"/>
    <property type="evidence" value="ECO:0007669"/>
    <property type="project" value="UniProtKB-KW"/>
</dbReference>
<protein>
    <recommendedName>
        <fullName evidence="1">ribose-phosphate diphosphokinase</fullName>
        <ecNumber evidence="1">2.7.6.1</ecNumber>
    </recommendedName>
</protein>
<gene>
    <name evidence="13" type="primary">prs</name>
    <name evidence="13" type="ORF">CA12_20040</name>
</gene>
<accession>A0A517P951</accession>
<keyword evidence="4 10" id="KW-0545">Nucleotide biosynthesis</keyword>
<feature type="domain" description="Phosphoribosyltransferase" evidence="11">
    <location>
        <begin position="192"/>
        <end position="287"/>
    </location>
</feature>
<keyword evidence="2 13" id="KW-0808">Transferase</keyword>
<dbReference type="InterPro" id="IPR000836">
    <property type="entry name" value="PRTase_dom"/>
</dbReference>
<dbReference type="GO" id="GO:0006015">
    <property type="term" value="P:5-phosphoribose 1-diphosphate biosynthetic process"/>
    <property type="evidence" value="ECO:0007669"/>
    <property type="project" value="TreeGrafter"/>
</dbReference>
<keyword evidence="6 13" id="KW-0418">Kinase</keyword>
<dbReference type="EMBL" id="CP036265">
    <property type="protein sequence ID" value="QDT15906.1"/>
    <property type="molecule type" value="Genomic_DNA"/>
</dbReference>
<evidence type="ECO:0000259" key="11">
    <source>
        <dbReference type="Pfam" id="PF00156"/>
    </source>
</evidence>
<evidence type="ECO:0000256" key="6">
    <source>
        <dbReference type="ARBA" id="ARBA00022777"/>
    </source>
</evidence>
<evidence type="ECO:0000256" key="4">
    <source>
        <dbReference type="ARBA" id="ARBA00022727"/>
    </source>
</evidence>
<evidence type="ECO:0000256" key="9">
    <source>
        <dbReference type="ARBA" id="ARBA00049535"/>
    </source>
</evidence>
<dbReference type="PANTHER" id="PTHR10210:SF32">
    <property type="entry name" value="RIBOSE-PHOSPHATE PYROPHOSPHOKINASE 2"/>
    <property type="match status" value="1"/>
</dbReference>
<evidence type="ECO:0000256" key="1">
    <source>
        <dbReference type="ARBA" id="ARBA00013247"/>
    </source>
</evidence>
<name>A0A517P951_9PLAN</name>
<keyword evidence="3" id="KW-0479">Metal-binding</keyword>
<dbReference type="GO" id="GO:0016301">
    <property type="term" value="F:kinase activity"/>
    <property type="evidence" value="ECO:0007669"/>
    <property type="project" value="UniProtKB-KW"/>
</dbReference>
<evidence type="ECO:0000256" key="2">
    <source>
        <dbReference type="ARBA" id="ARBA00022679"/>
    </source>
</evidence>
<dbReference type="GO" id="GO:0004749">
    <property type="term" value="F:ribose phosphate diphosphokinase activity"/>
    <property type="evidence" value="ECO:0007669"/>
    <property type="project" value="UniProtKB-EC"/>
</dbReference>
<dbReference type="GO" id="GO:0002189">
    <property type="term" value="C:ribose phosphate diphosphokinase complex"/>
    <property type="evidence" value="ECO:0007669"/>
    <property type="project" value="TreeGrafter"/>
</dbReference>
<keyword evidence="8" id="KW-0460">Magnesium</keyword>
<dbReference type="GO" id="GO:0000287">
    <property type="term" value="F:magnesium ion binding"/>
    <property type="evidence" value="ECO:0007669"/>
    <property type="project" value="InterPro"/>
</dbReference>
<evidence type="ECO:0000313" key="13">
    <source>
        <dbReference type="EMBL" id="QDT15906.1"/>
    </source>
</evidence>
<evidence type="ECO:0000256" key="8">
    <source>
        <dbReference type="ARBA" id="ARBA00022842"/>
    </source>
</evidence>
<dbReference type="PANTHER" id="PTHR10210">
    <property type="entry name" value="RIBOSE-PHOSPHATE DIPHOSPHOKINASE FAMILY MEMBER"/>
    <property type="match status" value="1"/>
</dbReference>
<keyword evidence="14" id="KW-1185">Reference proteome</keyword>
<dbReference type="SMART" id="SM01400">
    <property type="entry name" value="Pribosyltran_N"/>
    <property type="match status" value="1"/>
</dbReference>
<dbReference type="AlphaFoldDB" id="A0A517P951"/>
<dbReference type="CDD" id="cd06223">
    <property type="entry name" value="PRTases_typeI"/>
    <property type="match status" value="1"/>
</dbReference>
<proteinExistence type="inferred from homology"/>
<evidence type="ECO:0000256" key="10">
    <source>
        <dbReference type="RuleBase" id="RU004324"/>
    </source>
</evidence>
<dbReference type="KEGG" id="acaf:CA12_20040"/>
<dbReference type="Gene3D" id="3.40.50.2020">
    <property type="match status" value="2"/>
</dbReference>
<dbReference type="SUPFAM" id="SSF53271">
    <property type="entry name" value="PRTase-like"/>
    <property type="match status" value="2"/>
</dbReference>
<keyword evidence="7" id="KW-0067">ATP-binding</keyword>
<evidence type="ECO:0000256" key="3">
    <source>
        <dbReference type="ARBA" id="ARBA00022723"/>
    </source>
</evidence>